<keyword evidence="16" id="KW-1185">Reference proteome</keyword>
<comment type="cofactor">
    <cofactor evidence="12">
        <name>Ca(2+)</name>
        <dbReference type="ChEBI" id="CHEBI:29108"/>
    </cofactor>
    <text evidence="12">Can bind about 5 Ca(2+) ions per subunit.</text>
</comment>
<feature type="signal peptide" evidence="13">
    <location>
        <begin position="1"/>
        <end position="24"/>
    </location>
</feature>
<dbReference type="Pfam" id="PF00413">
    <property type="entry name" value="Peptidase_M10"/>
    <property type="match status" value="1"/>
</dbReference>
<evidence type="ECO:0000256" key="8">
    <source>
        <dbReference type="ARBA" id="ARBA00022833"/>
    </source>
</evidence>
<comment type="subcellular location">
    <subcellularLocation>
        <location evidence="1">Cell membrane</location>
        <topology evidence="1">Lipid-anchor</topology>
        <topology evidence="1">GPI-anchor</topology>
        <orientation evidence="1">Extracellular side</orientation>
    </subcellularLocation>
</comment>
<dbReference type="InterPro" id="IPR021190">
    <property type="entry name" value="Pept_M10A"/>
</dbReference>
<feature type="binding site" evidence="12">
    <location>
        <position position="287"/>
    </location>
    <ligand>
        <name>Zn(2+)</name>
        <dbReference type="ChEBI" id="CHEBI:29105"/>
        <label>2</label>
        <note>catalytic</note>
    </ligand>
</feature>
<comment type="cofactor">
    <cofactor evidence="12">
        <name>Zn(2+)</name>
        <dbReference type="ChEBI" id="CHEBI:29105"/>
    </cofactor>
    <text evidence="12">Binds 2 Zn(2+) ions per subunit.</text>
</comment>
<dbReference type="InterPro" id="IPR006026">
    <property type="entry name" value="Peptidase_Metallo"/>
</dbReference>
<dbReference type="PRINTS" id="PR00138">
    <property type="entry name" value="MATRIXIN"/>
</dbReference>
<keyword evidence="6 13" id="KW-0732">Signal</keyword>
<name>V4UIT5_CITCL</name>
<feature type="binding site" evidence="12">
    <location>
        <position position="227"/>
    </location>
    <ligand>
        <name>Ca(2+)</name>
        <dbReference type="ChEBI" id="CHEBI:29108"/>
        <label>3</label>
    </ligand>
</feature>
<dbReference type="Gene3D" id="3.40.390.10">
    <property type="entry name" value="Collagenase (Catalytic Domain)"/>
    <property type="match status" value="1"/>
</dbReference>
<dbReference type="InParanoid" id="V4UIT5"/>
<feature type="binding site" evidence="12">
    <location>
        <position position="269"/>
    </location>
    <ligand>
        <name>Zn(2+)</name>
        <dbReference type="ChEBI" id="CHEBI:29105"/>
        <label>2</label>
        <note>catalytic</note>
    </ligand>
</feature>
<evidence type="ECO:0000256" key="9">
    <source>
        <dbReference type="ARBA" id="ARBA00023049"/>
    </source>
</evidence>
<keyword evidence="3" id="KW-0472">Membrane</keyword>
<evidence type="ECO:0000256" key="13">
    <source>
        <dbReference type="SAM" id="SignalP"/>
    </source>
</evidence>
<evidence type="ECO:0000256" key="4">
    <source>
        <dbReference type="ARBA" id="ARBA00022670"/>
    </source>
</evidence>
<dbReference type="GO" id="GO:0005886">
    <property type="term" value="C:plasma membrane"/>
    <property type="evidence" value="ECO:0007669"/>
    <property type="project" value="UniProtKB-SubCell"/>
</dbReference>
<dbReference type="EMBL" id="KI536312">
    <property type="protein sequence ID" value="ESR62196.1"/>
    <property type="molecule type" value="Genomic_DNA"/>
</dbReference>
<dbReference type="CDD" id="cd04278">
    <property type="entry name" value="ZnMc_MMP"/>
    <property type="match status" value="1"/>
</dbReference>
<evidence type="ECO:0000313" key="16">
    <source>
        <dbReference type="Proteomes" id="UP000030687"/>
    </source>
</evidence>
<dbReference type="PANTHER" id="PTHR10201">
    <property type="entry name" value="MATRIX METALLOPROTEINASE"/>
    <property type="match status" value="1"/>
</dbReference>
<reference evidence="15 16" key="1">
    <citation type="submission" date="2013-10" db="EMBL/GenBank/DDBJ databases">
        <authorList>
            <consortium name="International Citrus Genome Consortium"/>
            <person name="Jenkins J."/>
            <person name="Schmutz J."/>
            <person name="Prochnik S."/>
            <person name="Rokhsar D."/>
            <person name="Gmitter F."/>
            <person name="Ollitrault P."/>
            <person name="Machado M."/>
            <person name="Talon M."/>
            <person name="Wincker P."/>
            <person name="Jaillon O."/>
            <person name="Morgante M."/>
        </authorList>
    </citation>
    <scope>NUCLEOTIDE SEQUENCE</scope>
    <source>
        <strain evidence="16">cv. Clemenules</strain>
    </source>
</reference>
<evidence type="ECO:0000256" key="7">
    <source>
        <dbReference type="ARBA" id="ARBA00022801"/>
    </source>
</evidence>
<dbReference type="InterPro" id="IPR033739">
    <property type="entry name" value="M10A_MMP"/>
</dbReference>
<feature type="active site" evidence="11">
    <location>
        <position position="270"/>
    </location>
</feature>
<dbReference type="OMA" id="RADIHEP"/>
<dbReference type="GO" id="GO:0031012">
    <property type="term" value="C:extracellular matrix"/>
    <property type="evidence" value="ECO:0007669"/>
    <property type="project" value="InterPro"/>
</dbReference>
<proteinExistence type="inferred from homology"/>
<dbReference type="PANTHER" id="PTHR10201:SF213">
    <property type="entry name" value="METALLOENDOPROTEINASE 2-MMP-LIKE"/>
    <property type="match status" value="1"/>
</dbReference>
<feature type="binding site" evidence="12">
    <location>
        <position position="279"/>
    </location>
    <ligand>
        <name>Zn(2+)</name>
        <dbReference type="ChEBI" id="CHEBI:29105"/>
        <label>2</label>
        <note>catalytic</note>
    </ligand>
</feature>
<dbReference type="SMART" id="SM00235">
    <property type="entry name" value="ZnMc"/>
    <property type="match status" value="1"/>
</dbReference>
<keyword evidence="12" id="KW-0106">Calcium</keyword>
<feature type="binding site" evidence="12">
    <location>
        <position position="220"/>
    </location>
    <ligand>
        <name>Zn(2+)</name>
        <dbReference type="ChEBI" id="CHEBI:29105"/>
        <label>1</label>
    </ligand>
</feature>
<feature type="binding site" evidence="12">
    <location>
        <position position="235"/>
    </location>
    <ligand>
        <name>Zn(2+)</name>
        <dbReference type="ChEBI" id="CHEBI:29105"/>
        <label>1</label>
    </ligand>
</feature>
<dbReference type="InterPro" id="IPR036365">
    <property type="entry name" value="PGBD-like_sf"/>
</dbReference>
<keyword evidence="3" id="KW-0325">Glycoprotein</keyword>
<evidence type="ECO:0000259" key="14">
    <source>
        <dbReference type="SMART" id="SM00235"/>
    </source>
</evidence>
<evidence type="ECO:0000256" key="12">
    <source>
        <dbReference type="PIRSR" id="PIRSR621190-2"/>
    </source>
</evidence>
<sequence>MKTFSLHAFMSLFLLQLLLMHALASDASNNKRKPSALEFFEQFQGSQKGDKVKGIHQLRKYLQSLGYINQNNISPSISLDNSDKESHIEDDYFGEDLESAIKTYQINFNLNATGTLDLQTISTMAQPRCGLPDIINGTTRMQRGSADKKYDIHYAFFEGPRWPLTKKTVTFAFQPGTRADIHEPVRVALLLWSNWAPFAFEGSNDYENADIKISFQRGDHGDGTPFDGPWHTLAHAFSDPYAVVHFNGDVNWVMGTVKGGFDMQTVALHELGHVLGLSHSSVKAASMWPSTRAGTTKGLNDDDIRRMKMLYGRQ</sequence>
<dbReference type="GO" id="GO:0098552">
    <property type="term" value="C:side of membrane"/>
    <property type="evidence" value="ECO:0007669"/>
    <property type="project" value="UniProtKB-KW"/>
</dbReference>
<evidence type="ECO:0000256" key="11">
    <source>
        <dbReference type="PIRSR" id="PIRSR621190-1"/>
    </source>
</evidence>
<keyword evidence="4" id="KW-0645">Protease</keyword>
<keyword evidence="3" id="KW-0336">GPI-anchor</keyword>
<dbReference type="SUPFAM" id="SSF47090">
    <property type="entry name" value="PGBD-like"/>
    <property type="match status" value="1"/>
</dbReference>
<dbReference type="SUPFAM" id="SSF55486">
    <property type="entry name" value="Metalloproteases ('zincins'), catalytic domain"/>
    <property type="match status" value="1"/>
</dbReference>
<protein>
    <recommendedName>
        <fullName evidence="14">Peptidase metallopeptidase domain-containing protein</fullName>
    </recommendedName>
</protein>
<keyword evidence="5 12" id="KW-0479">Metal-binding</keyword>
<evidence type="ECO:0000256" key="1">
    <source>
        <dbReference type="ARBA" id="ARBA00004471"/>
    </source>
</evidence>
<feature type="binding site" description="in inhibited form" evidence="12">
    <location>
        <position position="129"/>
    </location>
    <ligand>
        <name>Zn(2+)</name>
        <dbReference type="ChEBI" id="CHEBI:29105"/>
        <label>2</label>
        <note>catalytic</note>
    </ligand>
</feature>
<keyword evidence="9" id="KW-0482">Metalloprotease</keyword>
<feature type="binding site" evidence="12">
    <location>
        <position position="210"/>
    </location>
    <ligand>
        <name>Ca(2+)</name>
        <dbReference type="ChEBI" id="CHEBI:29108"/>
        <label>2</label>
    </ligand>
</feature>
<keyword evidence="3" id="KW-0449">Lipoprotein</keyword>
<evidence type="ECO:0000256" key="10">
    <source>
        <dbReference type="ARBA" id="ARBA00023145"/>
    </source>
</evidence>
<feature type="binding site" evidence="12">
    <location>
        <position position="222"/>
    </location>
    <ligand>
        <name>Zn(2+)</name>
        <dbReference type="ChEBI" id="CHEBI:29105"/>
        <label>1</label>
    </ligand>
</feature>
<keyword evidence="7" id="KW-0378">Hydrolase</keyword>
<dbReference type="GO" id="GO:0004222">
    <property type="term" value="F:metalloendopeptidase activity"/>
    <property type="evidence" value="ECO:0007669"/>
    <property type="project" value="InterPro"/>
</dbReference>
<dbReference type="Gramene" id="ESR62196">
    <property type="protein sequence ID" value="ESR62196"/>
    <property type="gene ID" value="CICLE_v10017926mg"/>
</dbReference>
<feature type="binding site" evidence="12">
    <location>
        <position position="273"/>
    </location>
    <ligand>
        <name>Zn(2+)</name>
        <dbReference type="ChEBI" id="CHEBI:29105"/>
        <label>2</label>
        <note>catalytic</note>
    </ligand>
</feature>
<dbReference type="STRING" id="85681.V4UIT5"/>
<feature type="domain" description="Peptidase metallopeptidase" evidence="14">
    <location>
        <begin position="158"/>
        <end position="313"/>
    </location>
</feature>
<evidence type="ECO:0000256" key="6">
    <source>
        <dbReference type="ARBA" id="ARBA00022729"/>
    </source>
</evidence>
<dbReference type="PROSITE" id="PS00546">
    <property type="entry name" value="CYSTEINE_SWITCH"/>
    <property type="match status" value="1"/>
</dbReference>
<comment type="similarity">
    <text evidence="2">Belongs to the peptidase M10A family. Matrix metalloproteinases (MMPs) subfamily.</text>
</comment>
<evidence type="ECO:0000256" key="2">
    <source>
        <dbReference type="ARBA" id="ARBA00009614"/>
    </source>
</evidence>
<dbReference type="GO" id="GO:0030198">
    <property type="term" value="P:extracellular matrix organization"/>
    <property type="evidence" value="ECO:0007669"/>
    <property type="project" value="TreeGrafter"/>
</dbReference>
<feature type="binding site" evidence="12">
    <location>
        <position position="245"/>
    </location>
    <ligand>
        <name>Zn(2+)</name>
        <dbReference type="ChEBI" id="CHEBI:29105"/>
        <label>1</label>
    </ligand>
</feature>
<dbReference type="InterPro" id="IPR002477">
    <property type="entry name" value="Peptidoglycan-bd-like"/>
</dbReference>
<keyword evidence="10" id="KW-0865">Zymogen</keyword>
<dbReference type="KEGG" id="cic:CICLE_v10017926mg"/>
<keyword evidence="8 12" id="KW-0862">Zinc</keyword>
<feature type="chain" id="PRO_5004729330" description="Peptidase metallopeptidase domain-containing protein" evidence="13">
    <location>
        <begin position="25"/>
        <end position="314"/>
    </location>
</feature>
<dbReference type="AlphaFoldDB" id="V4UIT5"/>
<dbReference type="InterPro" id="IPR001818">
    <property type="entry name" value="Pept_M10_metallopeptidase"/>
</dbReference>
<dbReference type="GO" id="GO:0006508">
    <property type="term" value="P:proteolysis"/>
    <property type="evidence" value="ECO:0007669"/>
    <property type="project" value="UniProtKB-KW"/>
</dbReference>
<evidence type="ECO:0000256" key="3">
    <source>
        <dbReference type="ARBA" id="ARBA00022622"/>
    </source>
</evidence>
<accession>V4UIT5</accession>
<dbReference type="Pfam" id="PF01471">
    <property type="entry name" value="PG_binding_1"/>
    <property type="match status" value="1"/>
</dbReference>
<dbReference type="Proteomes" id="UP000030687">
    <property type="component" value="Unassembled WGS sequence"/>
</dbReference>
<evidence type="ECO:0000256" key="5">
    <source>
        <dbReference type="ARBA" id="ARBA00022723"/>
    </source>
</evidence>
<dbReference type="GO" id="GO:0030574">
    <property type="term" value="P:collagen catabolic process"/>
    <property type="evidence" value="ECO:0007669"/>
    <property type="project" value="TreeGrafter"/>
</dbReference>
<organism evidence="15 16">
    <name type="scientific">Citrus clementina</name>
    <name type="common">Clementine</name>
    <name type="synonym">Citrus deliciosa x Citrus sinensis</name>
    <dbReference type="NCBI Taxonomy" id="85681"/>
    <lineage>
        <taxon>Eukaryota</taxon>
        <taxon>Viridiplantae</taxon>
        <taxon>Streptophyta</taxon>
        <taxon>Embryophyta</taxon>
        <taxon>Tracheophyta</taxon>
        <taxon>Spermatophyta</taxon>
        <taxon>Magnoliopsida</taxon>
        <taxon>eudicotyledons</taxon>
        <taxon>Gunneridae</taxon>
        <taxon>Pentapetalae</taxon>
        <taxon>rosids</taxon>
        <taxon>malvids</taxon>
        <taxon>Sapindales</taxon>
        <taxon>Rutaceae</taxon>
        <taxon>Aurantioideae</taxon>
        <taxon>Citrus</taxon>
    </lineage>
</organism>
<feature type="binding site" evidence="12">
    <location>
        <position position="228"/>
    </location>
    <ligand>
        <name>Ca(2+)</name>
        <dbReference type="ChEBI" id="CHEBI:29108"/>
        <label>3</label>
    </ligand>
</feature>
<dbReference type="eggNOG" id="KOG1565">
    <property type="taxonomic scope" value="Eukaryota"/>
</dbReference>
<dbReference type="InterPro" id="IPR021158">
    <property type="entry name" value="Pept_M10A_Zn_BS"/>
</dbReference>
<gene>
    <name evidence="15" type="ORF">CICLE_v10017926mg</name>
</gene>
<evidence type="ECO:0000313" key="15">
    <source>
        <dbReference type="EMBL" id="ESR62196.1"/>
    </source>
</evidence>
<dbReference type="InterPro" id="IPR024079">
    <property type="entry name" value="MetalloPept_cat_dom_sf"/>
</dbReference>
<dbReference type="GO" id="GO:0008270">
    <property type="term" value="F:zinc ion binding"/>
    <property type="evidence" value="ECO:0007669"/>
    <property type="project" value="InterPro"/>
</dbReference>